<dbReference type="Pfam" id="PF00534">
    <property type="entry name" value="Glycos_transf_1"/>
    <property type="match status" value="1"/>
</dbReference>
<dbReference type="AlphaFoldDB" id="X1D8S2"/>
<feature type="transmembrane region" description="Helical" evidence="1">
    <location>
        <begin position="135"/>
        <end position="158"/>
    </location>
</feature>
<evidence type="ECO:0000256" key="1">
    <source>
        <dbReference type="SAM" id="Phobius"/>
    </source>
</evidence>
<accession>X1D8S2</accession>
<evidence type="ECO:0000259" key="2">
    <source>
        <dbReference type="Pfam" id="PF00534"/>
    </source>
</evidence>
<dbReference type="SUPFAM" id="SSF53756">
    <property type="entry name" value="UDP-Glycosyltransferase/glycogen phosphorylase"/>
    <property type="match status" value="1"/>
</dbReference>
<feature type="domain" description="Glycosyltransferase subfamily 4-like N-terminal" evidence="3">
    <location>
        <begin position="8"/>
        <end position="103"/>
    </location>
</feature>
<sequence>MKFIIYGCLKAIKIKRKFQIDLIHAHSPLPSGFIAYILSKIFKIPYIYSIHGLDYPYPFLLNLDIKFIAYNSKKTILMSREIANFFKKKFKLKNLCWIPNAIENSEYFHASTEIEREILIRNLKLDFSLKADDIIIMYIGYMIFLQKVTGMIDFLIAFQNFLKNLKEKKKAEKYKLLFIGEGKYADLLKKKIRELNLEENVIFLGKRDDIKELLAIADLLALTSYIEGSPNVILEAMASYVPCLGTNVGEIKNIIGNTGYIVNPGDIVNIEKNL</sequence>
<feature type="domain" description="Glycosyl transferase family 1" evidence="2">
    <location>
        <begin position="160"/>
        <end position="270"/>
    </location>
</feature>
<dbReference type="Gene3D" id="3.40.50.2000">
    <property type="entry name" value="Glycogen Phosphorylase B"/>
    <property type="match status" value="2"/>
</dbReference>
<keyword evidence="1" id="KW-1133">Transmembrane helix</keyword>
<comment type="caution">
    <text evidence="4">The sequence shown here is derived from an EMBL/GenBank/DDBJ whole genome shotgun (WGS) entry which is preliminary data.</text>
</comment>
<dbReference type="Pfam" id="PF13439">
    <property type="entry name" value="Glyco_transf_4"/>
    <property type="match status" value="1"/>
</dbReference>
<dbReference type="GO" id="GO:0016757">
    <property type="term" value="F:glycosyltransferase activity"/>
    <property type="evidence" value="ECO:0007669"/>
    <property type="project" value="TreeGrafter"/>
</dbReference>
<evidence type="ECO:0000259" key="3">
    <source>
        <dbReference type="Pfam" id="PF13439"/>
    </source>
</evidence>
<reference evidence="4" key="1">
    <citation type="journal article" date="2014" name="Front. Microbiol.">
        <title>High frequency of phylogenetically diverse reductive dehalogenase-homologous genes in deep subseafloor sedimentary metagenomes.</title>
        <authorList>
            <person name="Kawai M."/>
            <person name="Futagami T."/>
            <person name="Toyoda A."/>
            <person name="Takaki Y."/>
            <person name="Nishi S."/>
            <person name="Hori S."/>
            <person name="Arai W."/>
            <person name="Tsubouchi T."/>
            <person name="Morono Y."/>
            <person name="Uchiyama I."/>
            <person name="Ito T."/>
            <person name="Fujiyama A."/>
            <person name="Inagaki F."/>
            <person name="Takami H."/>
        </authorList>
    </citation>
    <scope>NUCLEOTIDE SEQUENCE</scope>
    <source>
        <strain evidence="4">Expedition CK06-06</strain>
    </source>
</reference>
<dbReference type="PANTHER" id="PTHR45947:SF3">
    <property type="entry name" value="SULFOQUINOVOSYL TRANSFERASE SQD2"/>
    <property type="match status" value="1"/>
</dbReference>
<protein>
    <recommendedName>
        <fullName evidence="5">Glycosyltransferase subfamily 4-like N-terminal domain-containing protein</fullName>
    </recommendedName>
</protein>
<dbReference type="PANTHER" id="PTHR45947">
    <property type="entry name" value="SULFOQUINOVOSYL TRANSFERASE SQD2"/>
    <property type="match status" value="1"/>
</dbReference>
<evidence type="ECO:0000313" key="4">
    <source>
        <dbReference type="EMBL" id="GAH04705.1"/>
    </source>
</evidence>
<proteinExistence type="predicted"/>
<feature type="non-terminal residue" evidence="4">
    <location>
        <position position="274"/>
    </location>
</feature>
<dbReference type="InterPro" id="IPR028098">
    <property type="entry name" value="Glyco_trans_4-like_N"/>
</dbReference>
<keyword evidence="1" id="KW-0812">Transmembrane</keyword>
<dbReference type="EMBL" id="BART01020566">
    <property type="protein sequence ID" value="GAH04705.1"/>
    <property type="molecule type" value="Genomic_DNA"/>
</dbReference>
<keyword evidence="1" id="KW-0472">Membrane</keyword>
<evidence type="ECO:0008006" key="5">
    <source>
        <dbReference type="Google" id="ProtNLM"/>
    </source>
</evidence>
<name>X1D8S2_9ZZZZ</name>
<gene>
    <name evidence="4" type="ORF">S01H4_38173</name>
</gene>
<dbReference type="InterPro" id="IPR001296">
    <property type="entry name" value="Glyco_trans_1"/>
</dbReference>
<dbReference type="InterPro" id="IPR050194">
    <property type="entry name" value="Glycosyltransferase_grp1"/>
</dbReference>
<organism evidence="4">
    <name type="scientific">marine sediment metagenome</name>
    <dbReference type="NCBI Taxonomy" id="412755"/>
    <lineage>
        <taxon>unclassified sequences</taxon>
        <taxon>metagenomes</taxon>
        <taxon>ecological metagenomes</taxon>
    </lineage>
</organism>